<protein>
    <submittedName>
        <fullName evidence="2">TlpA disulfide reductase family protein</fullName>
    </submittedName>
</protein>
<dbReference type="PANTHER" id="PTHR42852:SF13">
    <property type="entry name" value="PROTEIN DIPZ"/>
    <property type="match status" value="1"/>
</dbReference>
<dbReference type="EMBL" id="JAYLLN010000003">
    <property type="protein sequence ID" value="MEI5983731.1"/>
    <property type="molecule type" value="Genomic_DNA"/>
</dbReference>
<evidence type="ECO:0000313" key="2">
    <source>
        <dbReference type="EMBL" id="MEI5983731.1"/>
    </source>
</evidence>
<dbReference type="Pfam" id="PF00085">
    <property type="entry name" value="Thioredoxin"/>
    <property type="match status" value="1"/>
</dbReference>
<name>A0ABU8I1X4_9SPHI</name>
<dbReference type="PANTHER" id="PTHR42852">
    <property type="entry name" value="THIOL:DISULFIDE INTERCHANGE PROTEIN DSBE"/>
    <property type="match status" value="1"/>
</dbReference>
<dbReference type="Gene3D" id="3.40.30.10">
    <property type="entry name" value="Glutaredoxin"/>
    <property type="match status" value="1"/>
</dbReference>
<accession>A0ABU8I1X4</accession>
<dbReference type="SUPFAM" id="SSF52833">
    <property type="entry name" value="Thioredoxin-like"/>
    <property type="match status" value="1"/>
</dbReference>
<evidence type="ECO:0000313" key="3">
    <source>
        <dbReference type="Proteomes" id="UP001363035"/>
    </source>
</evidence>
<reference evidence="2 3" key="1">
    <citation type="submission" date="2024-01" db="EMBL/GenBank/DDBJ databases">
        <title>Sphingobacterium tenebrionis sp. nov., a novel endophyte isolated from tenebrio molitor intestines.</title>
        <authorList>
            <person name="Zhang C."/>
        </authorList>
    </citation>
    <scope>NUCLEOTIDE SEQUENCE [LARGE SCALE GENOMIC DNA]</scope>
    <source>
        <strain evidence="2 3">PU5-4</strain>
    </source>
</reference>
<organism evidence="2 3">
    <name type="scientific">Sphingobacterium tenebrionis</name>
    <dbReference type="NCBI Taxonomy" id="3111775"/>
    <lineage>
        <taxon>Bacteria</taxon>
        <taxon>Pseudomonadati</taxon>
        <taxon>Bacteroidota</taxon>
        <taxon>Sphingobacteriia</taxon>
        <taxon>Sphingobacteriales</taxon>
        <taxon>Sphingobacteriaceae</taxon>
        <taxon>Sphingobacterium</taxon>
    </lineage>
</organism>
<dbReference type="RefSeq" id="WP_336557176.1">
    <property type="nucleotide sequence ID" value="NZ_JAYLLN010000003.1"/>
</dbReference>
<dbReference type="CDD" id="cd02966">
    <property type="entry name" value="TlpA_like_family"/>
    <property type="match status" value="1"/>
</dbReference>
<gene>
    <name evidence="2" type="ORF">VJ786_02325</name>
</gene>
<dbReference type="InterPro" id="IPR050553">
    <property type="entry name" value="Thioredoxin_ResA/DsbE_sf"/>
</dbReference>
<proteinExistence type="predicted"/>
<dbReference type="InterPro" id="IPR036249">
    <property type="entry name" value="Thioredoxin-like_sf"/>
</dbReference>
<dbReference type="Proteomes" id="UP001363035">
    <property type="component" value="Unassembled WGS sequence"/>
</dbReference>
<comment type="caution">
    <text evidence="2">The sequence shown here is derived from an EMBL/GenBank/DDBJ whole genome shotgun (WGS) entry which is preliminary data.</text>
</comment>
<keyword evidence="3" id="KW-1185">Reference proteome</keyword>
<dbReference type="InterPro" id="IPR013766">
    <property type="entry name" value="Thioredoxin_domain"/>
</dbReference>
<sequence>MLNAQQIRSNQANGEIQRLEISEGAHLPEPIWNISVDLVNHPSGNSRMSLGEIANTELVVLDFWATWCAPCVAAIPKNMEIQQEYKDRLMFVLVSREDRETLKGFLDRQSSDQGLCPSWTVWGDSILHRTFPTRLIPNYVIIHKGIYKGALEADQLTRENIQRMLENDWEGIKFKKKEKAITHRYDENGLLYVDGNGGGKEFIAYHSVFGPYNPSLGYGSTKGIIPSENGGRLSFLNIYIPWFYQVAYGAGRNTYYQLNRVVLDVADRSKLIHTDSGLDAKEWIEAGNVYNYELSVGPALGDRFYEIMKQDLARIFPQYTAHEEIRDMDCWVLKIMDRNRLDGHRTRSLNTRTKFDMFGISLERISLNGFFSMMKDYFMQSSTEPLIADFQYPDLIDIELSTQMSDINKVNDSLREYGIRFIKEKRPLQILVISDNPKKDQDEN</sequence>
<feature type="domain" description="Thioredoxin" evidence="1">
    <location>
        <begin position="25"/>
        <end position="166"/>
    </location>
</feature>
<evidence type="ECO:0000259" key="1">
    <source>
        <dbReference type="PROSITE" id="PS51352"/>
    </source>
</evidence>
<dbReference type="PROSITE" id="PS51352">
    <property type="entry name" value="THIOREDOXIN_2"/>
    <property type="match status" value="1"/>
</dbReference>